<dbReference type="CDD" id="cd12131">
    <property type="entry name" value="HGbI-like"/>
    <property type="match status" value="1"/>
</dbReference>
<dbReference type="Gene3D" id="1.10.490.10">
    <property type="entry name" value="Globins"/>
    <property type="match status" value="1"/>
</dbReference>
<dbReference type="InterPro" id="IPR009050">
    <property type="entry name" value="Globin-like_sf"/>
</dbReference>
<dbReference type="InterPro" id="IPR000971">
    <property type="entry name" value="Globin"/>
</dbReference>
<dbReference type="PANTHER" id="PTHR43396:SF3">
    <property type="entry name" value="FLAVOHEMOPROTEIN"/>
    <property type="match status" value="1"/>
</dbReference>
<dbReference type="GO" id="GO:0071500">
    <property type="term" value="P:cellular response to nitrosative stress"/>
    <property type="evidence" value="ECO:0007669"/>
    <property type="project" value="TreeGrafter"/>
</dbReference>
<protein>
    <submittedName>
        <fullName evidence="7">Nitric oxide dioxygenase</fullName>
    </submittedName>
</protein>
<keyword evidence="2 5" id="KW-0561">Oxygen transport</keyword>
<dbReference type="GO" id="GO:0071949">
    <property type="term" value="F:FAD binding"/>
    <property type="evidence" value="ECO:0007669"/>
    <property type="project" value="TreeGrafter"/>
</dbReference>
<gene>
    <name evidence="7" type="ORF">SAMN04489812_4718</name>
</gene>
<organism evidence="7 8">
    <name type="scientific">Microlunatus soli</name>
    <dbReference type="NCBI Taxonomy" id="630515"/>
    <lineage>
        <taxon>Bacteria</taxon>
        <taxon>Bacillati</taxon>
        <taxon>Actinomycetota</taxon>
        <taxon>Actinomycetes</taxon>
        <taxon>Propionibacteriales</taxon>
        <taxon>Propionibacteriaceae</taxon>
        <taxon>Microlunatus</taxon>
    </lineage>
</organism>
<keyword evidence="1 5" id="KW-0349">Heme</keyword>
<dbReference type="GO" id="GO:0020037">
    <property type="term" value="F:heme binding"/>
    <property type="evidence" value="ECO:0007669"/>
    <property type="project" value="InterPro"/>
</dbReference>
<dbReference type="AlphaFoldDB" id="A0A1H1YQD1"/>
<comment type="similarity">
    <text evidence="5">Belongs to the globin family.</text>
</comment>
<dbReference type="PANTHER" id="PTHR43396">
    <property type="entry name" value="FLAVOHEMOPROTEIN"/>
    <property type="match status" value="1"/>
</dbReference>
<dbReference type="GO" id="GO:0008941">
    <property type="term" value="F:nitric oxide dioxygenase NAD(P)H activity"/>
    <property type="evidence" value="ECO:0007669"/>
    <property type="project" value="TreeGrafter"/>
</dbReference>
<proteinExistence type="inferred from homology"/>
<feature type="domain" description="Globin" evidence="6">
    <location>
        <begin position="1"/>
        <end position="134"/>
    </location>
</feature>
<dbReference type="PROSITE" id="PS01033">
    <property type="entry name" value="GLOBIN"/>
    <property type="match status" value="1"/>
</dbReference>
<dbReference type="GO" id="GO:0005344">
    <property type="term" value="F:oxygen carrier activity"/>
    <property type="evidence" value="ECO:0007669"/>
    <property type="project" value="UniProtKB-KW"/>
</dbReference>
<keyword evidence="7" id="KW-0560">Oxidoreductase</keyword>
<keyword evidence="5" id="KW-0813">Transport</keyword>
<evidence type="ECO:0000256" key="5">
    <source>
        <dbReference type="RuleBase" id="RU000356"/>
    </source>
</evidence>
<sequence>MDRVQIDLVQSTFAQIAPIADIAAGLFYDDLFNRDPSLRLLFADDLTEQRQKLMQMLGAAVDGLDDWEATVPVVRALGERHAGYGVLPEHFDTVGAALIGTLEKGLGEDFTPQVKDAWERCYGLVAGEMRSVLGAAAG</sequence>
<evidence type="ECO:0000313" key="8">
    <source>
        <dbReference type="Proteomes" id="UP000199103"/>
    </source>
</evidence>
<keyword evidence="4" id="KW-0408">Iron</keyword>
<keyword evidence="7" id="KW-0223">Dioxygenase</keyword>
<evidence type="ECO:0000256" key="2">
    <source>
        <dbReference type="ARBA" id="ARBA00022621"/>
    </source>
</evidence>
<dbReference type="GO" id="GO:0019825">
    <property type="term" value="F:oxygen binding"/>
    <property type="evidence" value="ECO:0007669"/>
    <property type="project" value="InterPro"/>
</dbReference>
<evidence type="ECO:0000256" key="4">
    <source>
        <dbReference type="ARBA" id="ARBA00023004"/>
    </source>
</evidence>
<evidence type="ECO:0000256" key="1">
    <source>
        <dbReference type="ARBA" id="ARBA00022617"/>
    </source>
</evidence>
<dbReference type="EMBL" id="LT629772">
    <property type="protein sequence ID" value="SDT23623.1"/>
    <property type="molecule type" value="Genomic_DNA"/>
</dbReference>
<dbReference type="SUPFAM" id="SSF46458">
    <property type="entry name" value="Globin-like"/>
    <property type="match status" value="1"/>
</dbReference>
<evidence type="ECO:0000259" key="6">
    <source>
        <dbReference type="PROSITE" id="PS01033"/>
    </source>
</evidence>
<evidence type="ECO:0000313" key="7">
    <source>
        <dbReference type="EMBL" id="SDT23623.1"/>
    </source>
</evidence>
<name>A0A1H1YQD1_9ACTN</name>
<dbReference type="Pfam" id="PF00042">
    <property type="entry name" value="Globin"/>
    <property type="match status" value="1"/>
</dbReference>
<reference evidence="7 8" key="1">
    <citation type="submission" date="2016-10" db="EMBL/GenBank/DDBJ databases">
        <authorList>
            <person name="de Groot N.N."/>
        </authorList>
    </citation>
    <scope>NUCLEOTIDE SEQUENCE [LARGE SCALE GENOMIC DNA]</scope>
    <source>
        <strain evidence="7 8">DSM 21800</strain>
    </source>
</reference>
<dbReference type="PRINTS" id="PR01907">
    <property type="entry name" value="WORMGLOBIN"/>
</dbReference>
<dbReference type="OrthoDB" id="3213438at2"/>
<dbReference type="InterPro" id="IPR012292">
    <property type="entry name" value="Globin/Proto"/>
</dbReference>
<dbReference type="GO" id="GO:0046210">
    <property type="term" value="P:nitric oxide catabolic process"/>
    <property type="evidence" value="ECO:0007669"/>
    <property type="project" value="TreeGrafter"/>
</dbReference>
<dbReference type="GO" id="GO:0046872">
    <property type="term" value="F:metal ion binding"/>
    <property type="evidence" value="ECO:0007669"/>
    <property type="project" value="UniProtKB-KW"/>
</dbReference>
<dbReference type="Proteomes" id="UP000199103">
    <property type="component" value="Chromosome I"/>
</dbReference>
<accession>A0A1H1YQD1</accession>
<dbReference type="STRING" id="630515.SAMN04489812_4718"/>
<dbReference type="RefSeq" id="WP_091528008.1">
    <property type="nucleotide sequence ID" value="NZ_LT629772.1"/>
</dbReference>
<evidence type="ECO:0000256" key="3">
    <source>
        <dbReference type="ARBA" id="ARBA00022723"/>
    </source>
</evidence>
<keyword evidence="8" id="KW-1185">Reference proteome</keyword>
<keyword evidence="3" id="KW-0479">Metal-binding</keyword>